<evidence type="ECO:0008006" key="4">
    <source>
        <dbReference type="Google" id="ProtNLM"/>
    </source>
</evidence>
<gene>
    <name evidence="2" type="ORF">ACFPKY_21925</name>
</gene>
<name>A0ABW0N5L5_9ACTN</name>
<keyword evidence="3" id="KW-1185">Reference proteome</keyword>
<evidence type="ECO:0000256" key="1">
    <source>
        <dbReference type="SAM" id="MobiDB-lite"/>
    </source>
</evidence>
<dbReference type="RefSeq" id="WP_345182347.1">
    <property type="nucleotide sequence ID" value="NZ_BAABFQ010000010.1"/>
</dbReference>
<organism evidence="2 3">
    <name type="scientific">Nocardioides caricicola</name>
    <dbReference type="NCBI Taxonomy" id="634770"/>
    <lineage>
        <taxon>Bacteria</taxon>
        <taxon>Bacillati</taxon>
        <taxon>Actinomycetota</taxon>
        <taxon>Actinomycetes</taxon>
        <taxon>Propionibacteriales</taxon>
        <taxon>Nocardioidaceae</taxon>
        <taxon>Nocardioides</taxon>
    </lineage>
</organism>
<feature type="region of interest" description="Disordered" evidence="1">
    <location>
        <begin position="12"/>
        <end position="71"/>
    </location>
</feature>
<evidence type="ECO:0000313" key="3">
    <source>
        <dbReference type="Proteomes" id="UP001595956"/>
    </source>
</evidence>
<reference evidence="3" key="1">
    <citation type="journal article" date="2019" name="Int. J. Syst. Evol. Microbiol.">
        <title>The Global Catalogue of Microorganisms (GCM) 10K type strain sequencing project: providing services to taxonomists for standard genome sequencing and annotation.</title>
        <authorList>
            <consortium name="The Broad Institute Genomics Platform"/>
            <consortium name="The Broad Institute Genome Sequencing Center for Infectious Disease"/>
            <person name="Wu L."/>
            <person name="Ma J."/>
        </authorList>
    </citation>
    <scope>NUCLEOTIDE SEQUENCE [LARGE SCALE GENOMIC DNA]</scope>
    <source>
        <strain evidence="3">KACC 13778</strain>
    </source>
</reference>
<feature type="compositionally biased region" description="Low complexity" evidence="1">
    <location>
        <begin position="31"/>
        <end position="59"/>
    </location>
</feature>
<accession>A0ABW0N5L5</accession>
<comment type="caution">
    <text evidence="2">The sequence shown here is derived from an EMBL/GenBank/DDBJ whole genome shotgun (WGS) entry which is preliminary data.</text>
</comment>
<feature type="compositionally biased region" description="Basic and acidic residues" evidence="1">
    <location>
        <begin position="14"/>
        <end position="30"/>
    </location>
</feature>
<proteinExistence type="predicted"/>
<sequence>MLLLLAAAAIGLLQRRDDEPTASPDPREPRSSTSTEPTPEPTPTSTATVTETATESATDPEPEPAPAAGSAEEAVATYYGLLPEDTEGAWAYLGEGARADAGGYDDFAGFWQTISDVSVEGTDVDGDTVTVELVYNGGESETRQLQVTESGDGWIISDDLGPV</sequence>
<dbReference type="EMBL" id="JBHSMD010000011">
    <property type="protein sequence ID" value="MFC5495780.1"/>
    <property type="molecule type" value="Genomic_DNA"/>
</dbReference>
<dbReference type="Proteomes" id="UP001595956">
    <property type="component" value="Unassembled WGS sequence"/>
</dbReference>
<protein>
    <recommendedName>
        <fullName evidence="4">DUF4878 domain-containing protein</fullName>
    </recommendedName>
</protein>
<evidence type="ECO:0000313" key="2">
    <source>
        <dbReference type="EMBL" id="MFC5495780.1"/>
    </source>
</evidence>